<keyword evidence="2" id="KW-1185">Reference proteome</keyword>
<organism evidence="1 2">
    <name type="scientific">Maribellus comscasis</name>
    <dbReference type="NCBI Taxonomy" id="2681766"/>
    <lineage>
        <taxon>Bacteria</taxon>
        <taxon>Pseudomonadati</taxon>
        <taxon>Bacteroidota</taxon>
        <taxon>Bacteroidia</taxon>
        <taxon>Marinilabiliales</taxon>
        <taxon>Prolixibacteraceae</taxon>
        <taxon>Maribellus</taxon>
    </lineage>
</organism>
<sequence length="116" mass="13284">MQKKAINVPFEISDASYFSWAVDEEERGTTVEIKLKNINAEVHFDSIVFRNVMLPVRITANKKGVQSLTAILSSGKSRISVPTQHVDKPDQLIFHLEGKRDVHLLNNINRKDMVYY</sequence>
<dbReference type="KEGG" id="mcos:GM418_25135"/>
<dbReference type="Proteomes" id="UP000428260">
    <property type="component" value="Chromosome"/>
</dbReference>
<reference evidence="1 2" key="1">
    <citation type="submission" date="2019-11" db="EMBL/GenBank/DDBJ databases">
        <authorList>
            <person name="Zheng R.K."/>
            <person name="Sun C.M."/>
        </authorList>
    </citation>
    <scope>NUCLEOTIDE SEQUENCE [LARGE SCALE GENOMIC DNA]</scope>
    <source>
        <strain evidence="1 2">WC007</strain>
    </source>
</reference>
<dbReference type="AlphaFoldDB" id="A0A6I6JW36"/>
<accession>A0A6I6JW36</accession>
<dbReference type="EMBL" id="CP046401">
    <property type="protein sequence ID" value="QGY46821.1"/>
    <property type="molecule type" value="Genomic_DNA"/>
</dbReference>
<dbReference type="RefSeq" id="WP_158870093.1">
    <property type="nucleotide sequence ID" value="NZ_CP046401.1"/>
</dbReference>
<gene>
    <name evidence="1" type="ORF">GM418_25135</name>
</gene>
<evidence type="ECO:0000313" key="1">
    <source>
        <dbReference type="EMBL" id="QGY46821.1"/>
    </source>
</evidence>
<protein>
    <submittedName>
        <fullName evidence="1">Uncharacterized protein</fullName>
    </submittedName>
</protein>
<proteinExistence type="predicted"/>
<evidence type="ECO:0000313" key="2">
    <source>
        <dbReference type="Proteomes" id="UP000428260"/>
    </source>
</evidence>
<name>A0A6I6JW36_9BACT</name>